<evidence type="ECO:0000256" key="15">
    <source>
        <dbReference type="SAM" id="Phobius"/>
    </source>
</evidence>
<evidence type="ECO:0000256" key="13">
    <source>
        <dbReference type="ARBA" id="ARBA00023012"/>
    </source>
</evidence>
<evidence type="ECO:0000256" key="8">
    <source>
        <dbReference type="ARBA" id="ARBA00022692"/>
    </source>
</evidence>
<comment type="subcellular location">
    <subcellularLocation>
        <location evidence="2">Cell inner membrane</location>
        <topology evidence="2">Multi-pass membrane protein</topology>
    </subcellularLocation>
</comment>
<sequence length="430" mass="46557">MAGQLIGLLLLGIAAAHLIAILIEGEGILPQAREYSLVRIAAAYRAVEACAPDETPALLAALESSDAVYRLLPAPPELRPMSAADAELAAELATFAGLPPAAAIHVYVQADTEAYLPGSPRYGLLEARLRLSDGRWLHASLRPRLRSQWWLKFSVPVSVLPVLPLVLLFAWRILRPTRALAEAAERISRGERIDPLPVTGPVELREATAAFNTMHQRLTRFVADRTAMLAAIGHDFRTPLTALRLQVELLEDEAVRAPMRRIIDDMRDMIDETLRFARDDSVREPTQEADLAELVAHVGSRCLELGQAVSWAVPGPVPYRCRPLALGRALANLVDNAVRYGGTARIRLDAPPAGDSLLITVDDDGPGIPEDWLERVFEPFARPAPARDMDTGGIGLGLAIARSCIAAHGGEIHLANRREGGLTATIALPA</sequence>
<evidence type="ECO:0000256" key="12">
    <source>
        <dbReference type="ARBA" id="ARBA00022989"/>
    </source>
</evidence>
<dbReference type="Proteomes" id="UP000307956">
    <property type="component" value="Unassembled WGS sequence"/>
</dbReference>
<dbReference type="InterPro" id="IPR005467">
    <property type="entry name" value="His_kinase_dom"/>
</dbReference>
<dbReference type="Pfam" id="PF00672">
    <property type="entry name" value="HAMP"/>
    <property type="match status" value="1"/>
</dbReference>
<feature type="transmembrane region" description="Helical" evidence="15">
    <location>
        <begin position="149"/>
        <end position="171"/>
    </location>
</feature>
<keyword evidence="9" id="KW-0547">Nucleotide-binding</keyword>
<dbReference type="SUPFAM" id="SSF47384">
    <property type="entry name" value="Homodimeric domain of signal transducing histidine kinase"/>
    <property type="match status" value="1"/>
</dbReference>
<proteinExistence type="predicted"/>
<keyword evidence="14 15" id="KW-0472">Membrane</keyword>
<keyword evidence="7" id="KW-0808">Transferase</keyword>
<dbReference type="PRINTS" id="PR00344">
    <property type="entry name" value="BCTRLSENSOR"/>
</dbReference>
<reference evidence="18 19" key="1">
    <citation type="submission" date="2019-04" db="EMBL/GenBank/DDBJ databases">
        <title>Azoarcus rhizosphaerae sp. nov. isolated from rhizosphere of Ficus religiosa.</title>
        <authorList>
            <person name="Lin S.-Y."/>
            <person name="Hameed A."/>
            <person name="Hsu Y.-H."/>
            <person name="Young C.-C."/>
        </authorList>
    </citation>
    <scope>NUCLEOTIDE SEQUENCE [LARGE SCALE GENOMIC DNA]</scope>
    <source>
        <strain evidence="18 19">CC-YHH848</strain>
    </source>
</reference>
<name>A0A4S4AMB5_9RHOO</name>
<evidence type="ECO:0000256" key="7">
    <source>
        <dbReference type="ARBA" id="ARBA00022679"/>
    </source>
</evidence>
<accession>A0A4S4AMB5</accession>
<organism evidence="18 19">
    <name type="scientific">Pseudothauera rhizosphaerae</name>
    <dbReference type="NCBI Taxonomy" id="2565932"/>
    <lineage>
        <taxon>Bacteria</taxon>
        <taxon>Pseudomonadati</taxon>
        <taxon>Pseudomonadota</taxon>
        <taxon>Betaproteobacteria</taxon>
        <taxon>Rhodocyclales</taxon>
        <taxon>Zoogloeaceae</taxon>
        <taxon>Pseudothauera</taxon>
    </lineage>
</organism>
<dbReference type="InterPro" id="IPR036890">
    <property type="entry name" value="HATPase_C_sf"/>
</dbReference>
<dbReference type="PANTHER" id="PTHR44936">
    <property type="entry name" value="SENSOR PROTEIN CREC"/>
    <property type="match status" value="1"/>
</dbReference>
<keyword evidence="10" id="KW-0418">Kinase</keyword>
<dbReference type="InterPro" id="IPR004358">
    <property type="entry name" value="Sig_transdc_His_kin-like_C"/>
</dbReference>
<evidence type="ECO:0000256" key="14">
    <source>
        <dbReference type="ARBA" id="ARBA00023136"/>
    </source>
</evidence>
<dbReference type="Gene3D" id="1.10.287.130">
    <property type="match status" value="1"/>
</dbReference>
<dbReference type="InterPro" id="IPR050980">
    <property type="entry name" value="2C_sensor_his_kinase"/>
</dbReference>
<dbReference type="InterPro" id="IPR003594">
    <property type="entry name" value="HATPase_dom"/>
</dbReference>
<dbReference type="GO" id="GO:0005524">
    <property type="term" value="F:ATP binding"/>
    <property type="evidence" value="ECO:0007669"/>
    <property type="project" value="UniProtKB-KW"/>
</dbReference>
<evidence type="ECO:0000313" key="19">
    <source>
        <dbReference type="Proteomes" id="UP000307956"/>
    </source>
</evidence>
<evidence type="ECO:0000256" key="11">
    <source>
        <dbReference type="ARBA" id="ARBA00022840"/>
    </source>
</evidence>
<dbReference type="Gene3D" id="3.30.565.10">
    <property type="entry name" value="Histidine kinase-like ATPase, C-terminal domain"/>
    <property type="match status" value="1"/>
</dbReference>
<dbReference type="Pfam" id="PF00512">
    <property type="entry name" value="HisKA"/>
    <property type="match status" value="1"/>
</dbReference>
<dbReference type="SUPFAM" id="SSF55874">
    <property type="entry name" value="ATPase domain of HSP90 chaperone/DNA topoisomerase II/histidine kinase"/>
    <property type="match status" value="1"/>
</dbReference>
<dbReference type="CDD" id="cd06225">
    <property type="entry name" value="HAMP"/>
    <property type="match status" value="1"/>
</dbReference>
<evidence type="ECO:0000256" key="4">
    <source>
        <dbReference type="ARBA" id="ARBA00022475"/>
    </source>
</evidence>
<dbReference type="InterPro" id="IPR003660">
    <property type="entry name" value="HAMP_dom"/>
</dbReference>
<keyword evidence="6" id="KW-0597">Phosphoprotein</keyword>
<evidence type="ECO:0000256" key="2">
    <source>
        <dbReference type="ARBA" id="ARBA00004429"/>
    </source>
</evidence>
<keyword evidence="8 15" id="KW-0812">Transmembrane</keyword>
<dbReference type="SMART" id="SM00304">
    <property type="entry name" value="HAMP"/>
    <property type="match status" value="1"/>
</dbReference>
<dbReference type="AlphaFoldDB" id="A0A4S4AMB5"/>
<comment type="catalytic activity">
    <reaction evidence="1">
        <text>ATP + protein L-histidine = ADP + protein N-phospho-L-histidine.</text>
        <dbReference type="EC" id="2.7.13.3"/>
    </reaction>
</comment>
<dbReference type="CDD" id="cd00082">
    <property type="entry name" value="HisKA"/>
    <property type="match status" value="1"/>
</dbReference>
<dbReference type="SMART" id="SM00388">
    <property type="entry name" value="HisKA"/>
    <property type="match status" value="1"/>
</dbReference>
<evidence type="ECO:0000259" key="17">
    <source>
        <dbReference type="PROSITE" id="PS50885"/>
    </source>
</evidence>
<feature type="transmembrane region" description="Helical" evidence="15">
    <location>
        <begin position="6"/>
        <end position="23"/>
    </location>
</feature>
<keyword evidence="5" id="KW-0997">Cell inner membrane</keyword>
<feature type="domain" description="HAMP" evidence="17">
    <location>
        <begin position="171"/>
        <end position="223"/>
    </location>
</feature>
<dbReference type="PROSITE" id="PS50109">
    <property type="entry name" value="HIS_KIN"/>
    <property type="match status" value="1"/>
</dbReference>
<dbReference type="SMART" id="SM00387">
    <property type="entry name" value="HATPase_c"/>
    <property type="match status" value="1"/>
</dbReference>
<keyword evidence="12 15" id="KW-1133">Transmembrane helix</keyword>
<evidence type="ECO:0000256" key="1">
    <source>
        <dbReference type="ARBA" id="ARBA00000085"/>
    </source>
</evidence>
<evidence type="ECO:0000256" key="3">
    <source>
        <dbReference type="ARBA" id="ARBA00012438"/>
    </source>
</evidence>
<evidence type="ECO:0000256" key="5">
    <source>
        <dbReference type="ARBA" id="ARBA00022519"/>
    </source>
</evidence>
<keyword evidence="13" id="KW-0902">Two-component regulatory system</keyword>
<evidence type="ECO:0000259" key="16">
    <source>
        <dbReference type="PROSITE" id="PS50109"/>
    </source>
</evidence>
<evidence type="ECO:0000256" key="9">
    <source>
        <dbReference type="ARBA" id="ARBA00022741"/>
    </source>
</evidence>
<dbReference type="OrthoDB" id="9804645at2"/>
<keyword evidence="19" id="KW-1185">Reference proteome</keyword>
<evidence type="ECO:0000313" key="18">
    <source>
        <dbReference type="EMBL" id="THF60741.1"/>
    </source>
</evidence>
<dbReference type="GO" id="GO:0005886">
    <property type="term" value="C:plasma membrane"/>
    <property type="evidence" value="ECO:0007669"/>
    <property type="project" value="UniProtKB-SubCell"/>
</dbReference>
<evidence type="ECO:0000256" key="6">
    <source>
        <dbReference type="ARBA" id="ARBA00022553"/>
    </source>
</evidence>
<dbReference type="GO" id="GO:0000155">
    <property type="term" value="F:phosphorelay sensor kinase activity"/>
    <property type="evidence" value="ECO:0007669"/>
    <property type="project" value="InterPro"/>
</dbReference>
<dbReference type="EC" id="2.7.13.3" evidence="3"/>
<keyword evidence="11" id="KW-0067">ATP-binding</keyword>
<dbReference type="InterPro" id="IPR003661">
    <property type="entry name" value="HisK_dim/P_dom"/>
</dbReference>
<dbReference type="InterPro" id="IPR036097">
    <property type="entry name" value="HisK_dim/P_sf"/>
</dbReference>
<dbReference type="Pfam" id="PF02518">
    <property type="entry name" value="HATPase_c"/>
    <property type="match status" value="1"/>
</dbReference>
<gene>
    <name evidence="18" type="ORF">E6O51_13180</name>
</gene>
<keyword evidence="4" id="KW-1003">Cell membrane</keyword>
<comment type="caution">
    <text evidence="18">The sequence shown here is derived from an EMBL/GenBank/DDBJ whole genome shotgun (WGS) entry which is preliminary data.</text>
</comment>
<feature type="domain" description="Histidine kinase" evidence="16">
    <location>
        <begin position="231"/>
        <end position="430"/>
    </location>
</feature>
<dbReference type="EMBL" id="SSOD01000009">
    <property type="protein sequence ID" value="THF60741.1"/>
    <property type="molecule type" value="Genomic_DNA"/>
</dbReference>
<evidence type="ECO:0000256" key="10">
    <source>
        <dbReference type="ARBA" id="ARBA00022777"/>
    </source>
</evidence>
<protein>
    <recommendedName>
        <fullName evidence="3">histidine kinase</fullName>
        <ecNumber evidence="3">2.7.13.3</ecNumber>
    </recommendedName>
</protein>
<dbReference type="PROSITE" id="PS50885">
    <property type="entry name" value="HAMP"/>
    <property type="match status" value="1"/>
</dbReference>
<dbReference type="PANTHER" id="PTHR44936:SF5">
    <property type="entry name" value="SENSOR HISTIDINE KINASE ENVZ"/>
    <property type="match status" value="1"/>
</dbReference>